<comment type="caution">
    <text evidence="1">The sequence shown here is derived from an EMBL/GenBank/DDBJ whole genome shotgun (WGS) entry which is preliminary data.</text>
</comment>
<dbReference type="AlphaFoldDB" id="A0A4V6XAU7"/>
<name>A0A4V6XAU7_9BACT</name>
<protein>
    <recommendedName>
        <fullName evidence="3">DUF3592 domain-containing protein</fullName>
    </recommendedName>
</protein>
<evidence type="ECO:0000313" key="2">
    <source>
        <dbReference type="Proteomes" id="UP000305848"/>
    </source>
</evidence>
<keyword evidence="2" id="KW-1185">Reference proteome</keyword>
<gene>
    <name evidence="1" type="ORF">FC093_12945</name>
</gene>
<reference evidence="1 2" key="1">
    <citation type="submission" date="2019-05" db="EMBL/GenBank/DDBJ databases">
        <title>Panacibacter sp. strain 17mud1-8 Genome sequencing and assembly.</title>
        <authorList>
            <person name="Chhetri G."/>
        </authorList>
    </citation>
    <scope>NUCLEOTIDE SEQUENCE [LARGE SCALE GENOMIC DNA]</scope>
    <source>
        <strain evidence="1 2">17mud1-8</strain>
    </source>
</reference>
<accession>A0A4V6XAU7</accession>
<proteinExistence type="predicted"/>
<evidence type="ECO:0000313" key="1">
    <source>
        <dbReference type="EMBL" id="TKK67653.1"/>
    </source>
</evidence>
<dbReference type="Proteomes" id="UP000305848">
    <property type="component" value="Unassembled WGS sequence"/>
</dbReference>
<organism evidence="1 2">
    <name type="scientific">Ilyomonas limi</name>
    <dbReference type="NCBI Taxonomy" id="2575867"/>
    <lineage>
        <taxon>Bacteria</taxon>
        <taxon>Pseudomonadati</taxon>
        <taxon>Bacteroidota</taxon>
        <taxon>Chitinophagia</taxon>
        <taxon>Chitinophagales</taxon>
        <taxon>Chitinophagaceae</taxon>
        <taxon>Ilyomonas</taxon>
    </lineage>
</organism>
<sequence length="147" mass="17357">MYKIVAILFIVCYPLFVLYTREPDFQDSDYTKGIIHFVKDSSSNRIEPVAFFIFLHQQYIVKADYLFKTYKEGQKVDIIYNTGDPSDASVYSWWGYWIRWKELLAFLAVFIGLYQIAAALTSNPTPEALIEELEGRENRPKRRKYDD</sequence>
<dbReference type="RefSeq" id="WP_137262218.1">
    <property type="nucleotide sequence ID" value="NZ_SZQL01000010.1"/>
</dbReference>
<dbReference type="OrthoDB" id="677566at2"/>
<dbReference type="EMBL" id="SZQL01000010">
    <property type="protein sequence ID" value="TKK67653.1"/>
    <property type="molecule type" value="Genomic_DNA"/>
</dbReference>
<evidence type="ECO:0008006" key="3">
    <source>
        <dbReference type="Google" id="ProtNLM"/>
    </source>
</evidence>